<organism evidence="2 3">
    <name type="scientific">Apiospora kogelbergensis</name>
    <dbReference type="NCBI Taxonomy" id="1337665"/>
    <lineage>
        <taxon>Eukaryota</taxon>
        <taxon>Fungi</taxon>
        <taxon>Dikarya</taxon>
        <taxon>Ascomycota</taxon>
        <taxon>Pezizomycotina</taxon>
        <taxon>Sordariomycetes</taxon>
        <taxon>Xylariomycetidae</taxon>
        <taxon>Amphisphaeriales</taxon>
        <taxon>Apiosporaceae</taxon>
        <taxon>Apiospora</taxon>
    </lineage>
</organism>
<reference evidence="2 3" key="1">
    <citation type="submission" date="2023-01" db="EMBL/GenBank/DDBJ databases">
        <title>Analysis of 21 Apiospora genomes using comparative genomics revels a genus with tremendous synthesis potential of carbohydrate active enzymes and secondary metabolites.</title>
        <authorList>
            <person name="Sorensen T."/>
        </authorList>
    </citation>
    <scope>NUCLEOTIDE SEQUENCE [LARGE SCALE GENOMIC DNA]</scope>
    <source>
        <strain evidence="2 3">CBS 117206</strain>
    </source>
</reference>
<evidence type="ECO:0000256" key="1">
    <source>
        <dbReference type="SAM" id="MobiDB-lite"/>
    </source>
</evidence>
<evidence type="ECO:0000313" key="2">
    <source>
        <dbReference type="EMBL" id="KAK8105220.1"/>
    </source>
</evidence>
<sequence>MHVTVQQQRPAEERPPASPIRSTNKMRKMRHETTFMTPKKPAMISALAGPTAVRTCGASAKAYGCQCQEYEMDDVGFLPRYASDV</sequence>
<protein>
    <submittedName>
        <fullName evidence="2">Uncharacterized protein</fullName>
    </submittedName>
</protein>
<dbReference type="Proteomes" id="UP001392437">
    <property type="component" value="Unassembled WGS sequence"/>
</dbReference>
<feature type="region of interest" description="Disordered" evidence="1">
    <location>
        <begin position="1"/>
        <end position="25"/>
    </location>
</feature>
<accession>A0AAW0QM68</accession>
<name>A0AAW0QM68_9PEZI</name>
<gene>
    <name evidence="2" type="ORF">PG999_008579</name>
</gene>
<dbReference type="EMBL" id="JAQQWP010000008">
    <property type="protein sequence ID" value="KAK8105220.1"/>
    <property type="molecule type" value="Genomic_DNA"/>
</dbReference>
<keyword evidence="3" id="KW-1185">Reference proteome</keyword>
<evidence type="ECO:0000313" key="3">
    <source>
        <dbReference type="Proteomes" id="UP001392437"/>
    </source>
</evidence>
<dbReference type="AlphaFoldDB" id="A0AAW0QM68"/>
<proteinExistence type="predicted"/>
<comment type="caution">
    <text evidence="2">The sequence shown here is derived from an EMBL/GenBank/DDBJ whole genome shotgun (WGS) entry which is preliminary data.</text>
</comment>